<protein>
    <recommendedName>
        <fullName evidence="3">Helix-turn-helix domain-containing protein</fullName>
    </recommendedName>
</protein>
<evidence type="ECO:0000313" key="2">
    <source>
        <dbReference type="Proteomes" id="UP001324993"/>
    </source>
</evidence>
<dbReference type="EMBL" id="CP138858">
    <property type="protein sequence ID" value="WPJ95642.1"/>
    <property type="molecule type" value="Genomic_DNA"/>
</dbReference>
<gene>
    <name evidence="1" type="ORF">SH580_19680</name>
</gene>
<accession>A0ABZ0RHV9</accession>
<name>A0ABZ0RHV9_9BACT</name>
<keyword evidence="2" id="KW-1185">Reference proteome</keyword>
<evidence type="ECO:0000313" key="1">
    <source>
        <dbReference type="EMBL" id="WPJ95642.1"/>
    </source>
</evidence>
<dbReference type="RefSeq" id="WP_319832521.1">
    <property type="nucleotide sequence ID" value="NZ_CP138858.1"/>
</dbReference>
<proteinExistence type="predicted"/>
<evidence type="ECO:0008006" key="3">
    <source>
        <dbReference type="Google" id="ProtNLM"/>
    </source>
</evidence>
<organism evidence="1 2">
    <name type="scientific">Coraliomargarita algicola</name>
    <dbReference type="NCBI Taxonomy" id="3092156"/>
    <lineage>
        <taxon>Bacteria</taxon>
        <taxon>Pseudomonadati</taxon>
        <taxon>Verrucomicrobiota</taxon>
        <taxon>Opitutia</taxon>
        <taxon>Puniceicoccales</taxon>
        <taxon>Coraliomargaritaceae</taxon>
        <taxon>Coraliomargarita</taxon>
    </lineage>
</organism>
<sequence>MNRHPDTSNTSANSSGLIGTTEAMRLVGYRNKSRFLDLAKREGLPHYKIGSAFKYKKPEIESWINSRKVGGQSR</sequence>
<reference evidence="1 2" key="1">
    <citation type="submission" date="2023-11" db="EMBL/GenBank/DDBJ databases">
        <title>Coraliomargarita sp. nov., isolated from marine algae.</title>
        <authorList>
            <person name="Lee J.K."/>
            <person name="Baek J.H."/>
            <person name="Kim J.M."/>
            <person name="Choi D.G."/>
            <person name="Jeon C.O."/>
        </authorList>
    </citation>
    <scope>NUCLEOTIDE SEQUENCE [LARGE SCALE GENOMIC DNA]</scope>
    <source>
        <strain evidence="1 2">J2-16</strain>
    </source>
</reference>
<dbReference type="Proteomes" id="UP001324993">
    <property type="component" value="Chromosome"/>
</dbReference>